<feature type="transmembrane region" description="Helical" evidence="1">
    <location>
        <begin position="131"/>
        <end position="150"/>
    </location>
</feature>
<evidence type="ECO:0000313" key="2">
    <source>
        <dbReference type="EMBL" id="TNU72971.1"/>
    </source>
</evidence>
<feature type="transmembrane region" description="Helical" evidence="1">
    <location>
        <begin position="156"/>
        <end position="180"/>
    </location>
</feature>
<protein>
    <recommendedName>
        <fullName evidence="4">DMT family transporter</fullName>
    </recommendedName>
</protein>
<dbReference type="AlphaFoldDB" id="A0A5C5B8F2"/>
<feature type="transmembrane region" description="Helical" evidence="1">
    <location>
        <begin position="103"/>
        <end position="124"/>
    </location>
</feature>
<evidence type="ECO:0008006" key="4">
    <source>
        <dbReference type="Google" id="ProtNLM"/>
    </source>
</evidence>
<gene>
    <name evidence="2" type="ORF">FH969_13850</name>
</gene>
<keyword evidence="1" id="KW-0812">Transmembrane</keyword>
<proteinExistence type="predicted"/>
<comment type="caution">
    <text evidence="2">The sequence shown here is derived from an EMBL/GenBank/DDBJ whole genome shotgun (WGS) entry which is preliminary data.</text>
</comment>
<dbReference type="PANTHER" id="PTHR40761">
    <property type="entry name" value="CONSERVED INTEGRAL MEMBRANE ALANINE VALINE AND LEUCINE RICH PROTEIN-RELATED"/>
    <property type="match status" value="1"/>
</dbReference>
<keyword evidence="1" id="KW-1133">Transmembrane helix</keyword>
<reference evidence="2 3" key="1">
    <citation type="submission" date="2019-06" db="EMBL/GenBank/DDBJ databases">
        <title>Draft genome sequence of Miniimonas arenae KCTC 19750T isolated from sea sand.</title>
        <authorList>
            <person name="Park S.-J."/>
        </authorList>
    </citation>
    <scope>NUCLEOTIDE SEQUENCE [LARGE SCALE GENOMIC DNA]</scope>
    <source>
        <strain evidence="2 3">KCTC 19750</strain>
    </source>
</reference>
<feature type="transmembrane region" description="Helical" evidence="1">
    <location>
        <begin position="192"/>
        <end position="212"/>
    </location>
</feature>
<dbReference type="Proteomes" id="UP000313849">
    <property type="component" value="Unassembled WGS sequence"/>
</dbReference>
<feature type="transmembrane region" description="Helical" evidence="1">
    <location>
        <begin position="251"/>
        <end position="271"/>
    </location>
</feature>
<feature type="transmembrane region" description="Helical" evidence="1">
    <location>
        <begin position="51"/>
        <end position="70"/>
    </location>
</feature>
<evidence type="ECO:0000256" key="1">
    <source>
        <dbReference type="SAM" id="Phobius"/>
    </source>
</evidence>
<name>A0A5C5B8F2_9MICO</name>
<dbReference type="EMBL" id="VENP01000076">
    <property type="protein sequence ID" value="TNU72971.1"/>
    <property type="molecule type" value="Genomic_DNA"/>
</dbReference>
<accession>A0A5C5B8F2</accession>
<dbReference type="RefSeq" id="WP_139987736.1">
    <property type="nucleotide sequence ID" value="NZ_VENP01000076.1"/>
</dbReference>
<feature type="transmembrane region" description="Helical" evidence="1">
    <location>
        <begin position="77"/>
        <end position="97"/>
    </location>
</feature>
<feature type="transmembrane region" description="Helical" evidence="1">
    <location>
        <begin position="218"/>
        <end position="239"/>
    </location>
</feature>
<sequence>MTSLVGYVALVAAALCSGTALLLQARAARGVDVDHPVSVLARLVRSPAYLFSLGLVVVAFVLAAAALRVLPVFTVQAVRACSVLVPALLAPRLLGIRVRPREWAAVVAIGVGLVLLASSAQAGASHPHRGATWWVLGTVVLAAVVTLVVVGRPPSLAAGVVLAVAAALGYGSLAVGIRLVGPVAPTQMLAHGVFWVAGSGGALALAATALAFQRGGAVMVAALVTGGETVLGALGGVLLAGDGAVPGRGWLAVVGLGCVLSGAVSLARFGAAAEVGVGAVEPRALEDLGRPA</sequence>
<keyword evidence="3" id="KW-1185">Reference proteome</keyword>
<evidence type="ECO:0000313" key="3">
    <source>
        <dbReference type="Proteomes" id="UP000313849"/>
    </source>
</evidence>
<dbReference type="PANTHER" id="PTHR40761:SF1">
    <property type="entry name" value="CONSERVED INTEGRAL MEMBRANE ALANINE VALINE AND LEUCINE RICH PROTEIN-RELATED"/>
    <property type="match status" value="1"/>
</dbReference>
<keyword evidence="1" id="KW-0472">Membrane</keyword>
<organism evidence="2 3">
    <name type="scientific">Miniimonas arenae</name>
    <dbReference type="NCBI Taxonomy" id="676201"/>
    <lineage>
        <taxon>Bacteria</taxon>
        <taxon>Bacillati</taxon>
        <taxon>Actinomycetota</taxon>
        <taxon>Actinomycetes</taxon>
        <taxon>Micrococcales</taxon>
        <taxon>Beutenbergiaceae</taxon>
        <taxon>Miniimonas</taxon>
    </lineage>
</organism>